<dbReference type="InterPro" id="IPR010093">
    <property type="entry name" value="SinI_DNA-bd"/>
</dbReference>
<keyword evidence="3" id="KW-1185">Reference proteome</keyword>
<dbReference type="SUPFAM" id="SSF52242">
    <property type="entry name" value="Cobalamin (vitamin B12)-binding domain"/>
    <property type="match status" value="1"/>
</dbReference>
<dbReference type="InterPro" id="IPR009061">
    <property type="entry name" value="DNA-bd_dom_put_sf"/>
</dbReference>
<name>A0ABT7PJN4_9BACT</name>
<protein>
    <submittedName>
        <fullName evidence="2">Helix-turn-helix domain-containing protein</fullName>
    </submittedName>
</protein>
<reference evidence="2 3" key="1">
    <citation type="submission" date="2023-06" db="EMBL/GenBank/DDBJ databases">
        <title>Roseiconus lacunae JC819 isolated from Gulf of Mannar region, Tamil Nadu.</title>
        <authorList>
            <person name="Pk S."/>
            <person name="Ch S."/>
            <person name="Ch V.R."/>
        </authorList>
    </citation>
    <scope>NUCLEOTIDE SEQUENCE [LARGE SCALE GENOMIC DNA]</scope>
    <source>
        <strain evidence="2 3">JC819</strain>
    </source>
</reference>
<dbReference type="Pfam" id="PF02607">
    <property type="entry name" value="B12-binding_2"/>
    <property type="match status" value="1"/>
</dbReference>
<dbReference type="InterPro" id="IPR003759">
    <property type="entry name" value="Cbl-bd_cap"/>
</dbReference>
<dbReference type="Gene3D" id="1.10.1660.10">
    <property type="match status" value="1"/>
</dbReference>
<sequence length="307" mass="33792">MGSKRVQFSPKEVAQSLRVSESSVKRWCDKGAIPTIRTVGGHRRITLSALREFLRSSDRSLVDPLVLGIEEAELSLANPQTIVRPLIPGDGREPSQQEFRSALAVGDEDRCLRLLMDRLSLGWSRSEAAEDMITDAMRAIGNAWDCGDLDVYQERRSCTICHRLVGQLRDSLPPIETGASVAIGASPESDPYQLPTAMVELALRENGWNAINLGCNLPVASLIRAVEDYQPSLVWLSVTSVADAEGFIREENRLANALGENTSLIVGGSALDDELRPRLRYTAHCDSLRHLVELASVLRRQAPPSRN</sequence>
<dbReference type="InterPro" id="IPR036724">
    <property type="entry name" value="Cobalamin-bd_sf"/>
</dbReference>
<dbReference type="RefSeq" id="WP_149499239.1">
    <property type="nucleotide sequence ID" value="NZ_CP141221.1"/>
</dbReference>
<comment type="caution">
    <text evidence="2">The sequence shown here is derived from an EMBL/GenBank/DDBJ whole genome shotgun (WGS) entry which is preliminary data.</text>
</comment>
<dbReference type="SUPFAM" id="SSF46955">
    <property type="entry name" value="Putative DNA-binding domain"/>
    <property type="match status" value="1"/>
</dbReference>
<evidence type="ECO:0000313" key="2">
    <source>
        <dbReference type="EMBL" id="MDM4016698.1"/>
    </source>
</evidence>
<dbReference type="Gene3D" id="1.10.1240.10">
    <property type="entry name" value="Methionine synthase domain"/>
    <property type="match status" value="1"/>
</dbReference>
<dbReference type="Proteomes" id="UP001239462">
    <property type="component" value="Unassembled WGS sequence"/>
</dbReference>
<gene>
    <name evidence="2" type="ORF">QTN89_14730</name>
</gene>
<dbReference type="InterPro" id="IPR036594">
    <property type="entry name" value="Meth_synthase_dom"/>
</dbReference>
<evidence type="ECO:0000313" key="3">
    <source>
        <dbReference type="Proteomes" id="UP001239462"/>
    </source>
</evidence>
<dbReference type="EMBL" id="JASZZN010000010">
    <property type="protein sequence ID" value="MDM4016698.1"/>
    <property type="molecule type" value="Genomic_DNA"/>
</dbReference>
<accession>A0ABT7PJN4</accession>
<evidence type="ECO:0000259" key="1">
    <source>
        <dbReference type="PROSITE" id="PS51332"/>
    </source>
</evidence>
<feature type="domain" description="B12-binding" evidence="1">
    <location>
        <begin position="179"/>
        <end position="305"/>
    </location>
</feature>
<dbReference type="InterPro" id="IPR006158">
    <property type="entry name" value="Cobalamin-bd"/>
</dbReference>
<dbReference type="Gene3D" id="3.40.50.280">
    <property type="entry name" value="Cobalamin-binding domain"/>
    <property type="match status" value="1"/>
</dbReference>
<organism evidence="2 3">
    <name type="scientific">Roseiconus lacunae</name>
    <dbReference type="NCBI Taxonomy" id="2605694"/>
    <lineage>
        <taxon>Bacteria</taxon>
        <taxon>Pseudomonadati</taxon>
        <taxon>Planctomycetota</taxon>
        <taxon>Planctomycetia</taxon>
        <taxon>Pirellulales</taxon>
        <taxon>Pirellulaceae</taxon>
        <taxon>Roseiconus</taxon>
    </lineage>
</organism>
<proteinExistence type="predicted"/>
<dbReference type="Pfam" id="PF02310">
    <property type="entry name" value="B12-binding"/>
    <property type="match status" value="1"/>
</dbReference>
<dbReference type="Pfam" id="PF12728">
    <property type="entry name" value="HTH_17"/>
    <property type="match status" value="1"/>
</dbReference>
<dbReference type="NCBIfam" id="TIGR01764">
    <property type="entry name" value="excise"/>
    <property type="match status" value="1"/>
</dbReference>
<dbReference type="InterPro" id="IPR041657">
    <property type="entry name" value="HTH_17"/>
</dbReference>
<dbReference type="PROSITE" id="PS51332">
    <property type="entry name" value="B12_BINDING"/>
    <property type="match status" value="1"/>
</dbReference>
<dbReference type="CDD" id="cd04762">
    <property type="entry name" value="HTH_MerR-trunc"/>
    <property type="match status" value="1"/>
</dbReference>